<feature type="region of interest" description="Disordered" evidence="1">
    <location>
        <begin position="711"/>
        <end position="730"/>
    </location>
</feature>
<dbReference type="EMBL" id="KI546101">
    <property type="protein sequence ID" value="EST45067.1"/>
    <property type="molecule type" value="Genomic_DNA"/>
</dbReference>
<sequence length="1085" mass="125432">MELFQDFITELNDDYRMNLQLPIQEIFTVLPQKIQEMFDQKLLFVLFEKELYCDPLTDHECPKNVNNLYNKQYQKIIQHCQGLCSYVIKKFYFSYIESITSFLEVQSEFYQQEVIGQIILILQDQSASANILDNLKTLNSQQKKNENLFKSEIYKLKEQILSKNKIGDMYNADNFNRDFSIEVQDSSIKQKQLTPNLELQSNYKQLLVLNNQLKDTNQLLVNSVFNYKQSIKELESKVDSLNQIQSLQQQMENDNNIIIQQLQNVKLFAQSVDVSYNDIIQGTVQQKQVANISIQTQPINNLIKFKSSSSQSNRSSPIDVILTNQSIQTISISTSVNNQTQFQQQICSKCSNLISEVQQIDIIKNRKVKFHSKEVKFNNDKQQQQLEDINSIQQQGGSKIITQEAQLTAKLVKGISEQYLQDLTDNTDLQLIQQAILQAQKQQNTTDIGIQCQYIDSRLCSQQLLQRVQINNNSRVMNPKDIGNCVINQQHTDLNIQQQISVDDNNIQELPDFNINVSNSQSINSQQKNITSPLKHVETIQKLGYQSLQDQLPSNNQVNQNLQQNILASNQIQTMLQANETNVNNNHQTLNTVIQQEIVGTSNINNCISAINSQGLSDSNLVDSYNRIYQHENIQDQINCNLFQPGESQQQFLDNKNTSLTYLNQDPNINSQENMLKNTILLNQGQSEHKSTNIISQNTNTTVLRQNDLTSNSGQEQQNLMSKHENSQLNSKSGVNAAIQDYNKFNQKQLQQENKNKISDRVYQNKQNDSIASKTKDLFLDQQNLLQQNITQNIVKGPSQYQNIKNNPQKTQNSMNGKQSVIDNEHIINKQDIQNLEQQQQIDIEKSLFLTETQLQNDQFASSTIKSSNVLKNNSQFQGFVDNIDQQQDEKAKNERILQVQNQYLSKISCFVPEKSTKLLTLQDPFKNLKTHIEKMMRNRINRQENWKKYEKDIRNKLFKFSSNNSVITQVSNQIDKFQEIRLKVGQSWLQQLELYIKVTVINLNDIVIIQEQEITQNHSFQVMNQRLQFQFKKSQNQLLLKAPELTPGTQNQVLMNVSIISQSDSLQKSILQFTEDQKANKKQK</sequence>
<dbReference type="Proteomes" id="UP000018208">
    <property type="component" value="Unassembled WGS sequence"/>
</dbReference>
<dbReference type="EMBL" id="AUWU02000005">
    <property type="protein sequence ID" value="KAH0573399.1"/>
    <property type="molecule type" value="Genomic_DNA"/>
</dbReference>
<proteinExistence type="predicted"/>
<dbReference type="AlphaFoldDB" id="V6LKH3"/>
<name>V6LKH3_9EUKA</name>
<evidence type="ECO:0000256" key="1">
    <source>
        <dbReference type="SAM" id="MobiDB-lite"/>
    </source>
</evidence>
<accession>V6LKH3</accession>
<gene>
    <name evidence="2" type="ORF">SS50377_15087</name>
    <name evidence="3" type="ORF">SS50377_25519</name>
</gene>
<evidence type="ECO:0000313" key="4">
    <source>
        <dbReference type="Proteomes" id="UP000018208"/>
    </source>
</evidence>
<reference evidence="3" key="2">
    <citation type="submission" date="2020-12" db="EMBL/GenBank/DDBJ databases">
        <title>New Spironucleus salmonicida genome in near-complete chromosomes.</title>
        <authorList>
            <person name="Xu F."/>
            <person name="Kurt Z."/>
            <person name="Jimenez-Gonzalez A."/>
            <person name="Astvaldsson A."/>
            <person name="Andersson J.O."/>
            <person name="Svard S.G."/>
        </authorList>
    </citation>
    <scope>NUCLEOTIDE SEQUENCE</scope>
    <source>
        <strain evidence="3">ATCC 50377</strain>
    </source>
</reference>
<dbReference type="VEuPathDB" id="GiardiaDB:SS50377_25519"/>
<reference evidence="2 3" key="1">
    <citation type="journal article" date="2014" name="PLoS Genet.">
        <title>The Genome of Spironucleus salmonicida Highlights a Fish Pathogen Adapted to Fluctuating Environments.</title>
        <authorList>
            <person name="Xu F."/>
            <person name="Jerlstrom-Hultqvist J."/>
            <person name="Einarsson E."/>
            <person name="Astvaldsson A."/>
            <person name="Svard S.G."/>
            <person name="Andersson J.O."/>
        </authorList>
    </citation>
    <scope>NUCLEOTIDE SEQUENCE</scope>
    <source>
        <strain evidence="3">ATCC 50377</strain>
    </source>
</reference>
<evidence type="ECO:0000313" key="2">
    <source>
        <dbReference type="EMBL" id="EST45067.1"/>
    </source>
</evidence>
<protein>
    <submittedName>
        <fullName evidence="2">Uncharacterized protein</fullName>
    </submittedName>
</protein>
<keyword evidence="4" id="KW-1185">Reference proteome</keyword>
<evidence type="ECO:0000313" key="3">
    <source>
        <dbReference type="EMBL" id="KAH0573399.1"/>
    </source>
</evidence>
<organism evidence="2">
    <name type="scientific">Spironucleus salmonicida</name>
    <dbReference type="NCBI Taxonomy" id="348837"/>
    <lineage>
        <taxon>Eukaryota</taxon>
        <taxon>Metamonada</taxon>
        <taxon>Diplomonadida</taxon>
        <taxon>Hexamitidae</taxon>
        <taxon>Hexamitinae</taxon>
        <taxon>Spironucleus</taxon>
    </lineage>
</organism>